<comment type="caution">
    <text evidence="4">The sequence shown here is derived from an EMBL/GenBank/DDBJ whole genome shotgun (WGS) entry which is preliminary data.</text>
</comment>
<dbReference type="GO" id="GO:0016787">
    <property type="term" value="F:hydrolase activity"/>
    <property type="evidence" value="ECO:0007669"/>
    <property type="project" value="UniProtKB-UniRule"/>
</dbReference>
<protein>
    <recommendedName>
        <fullName evidence="2">Phosphoesterase</fullName>
        <ecNumber evidence="2">3.1.4.-</ecNumber>
    </recommendedName>
</protein>
<dbReference type="SUPFAM" id="SSF56300">
    <property type="entry name" value="Metallo-dependent phosphatases"/>
    <property type="match status" value="1"/>
</dbReference>
<dbReference type="NCBIfam" id="TIGR00040">
    <property type="entry name" value="yfcE"/>
    <property type="match status" value="1"/>
</dbReference>
<evidence type="ECO:0000313" key="4">
    <source>
        <dbReference type="EMBL" id="MBC8208604.1"/>
    </source>
</evidence>
<evidence type="ECO:0000259" key="3">
    <source>
        <dbReference type="Pfam" id="PF12850"/>
    </source>
</evidence>
<sequence length="169" mass="18522">MIRVGLLSDTHLYEDNDLFHEQITQAFDECSVIIHAGDLCDISILKALSNSGTREVHAVHGNMCTYECQQALPTSKLITLADKTIGLCHGANGPRHNIEERVWDLFPQADCIVYGHSHQAVCHFCAGVLFINPGSFLSTGPHGAPGSYAILTIDHQGMRGSLHQLPYRS</sequence>
<dbReference type="InterPro" id="IPR029052">
    <property type="entry name" value="Metallo-depent_PP-like"/>
</dbReference>
<keyword evidence="2" id="KW-0479">Metal-binding</keyword>
<proteinExistence type="inferred from homology"/>
<dbReference type="AlphaFoldDB" id="A0A8J6N888"/>
<dbReference type="Proteomes" id="UP000599024">
    <property type="component" value="Unassembled WGS sequence"/>
</dbReference>
<feature type="domain" description="Calcineurin-like phosphoesterase" evidence="3">
    <location>
        <begin position="3"/>
        <end position="155"/>
    </location>
</feature>
<comment type="cofactor">
    <cofactor evidence="2">
        <name>a divalent metal cation</name>
        <dbReference type="ChEBI" id="CHEBI:60240"/>
    </cofactor>
</comment>
<accession>A0A8J6N888</accession>
<dbReference type="EC" id="3.1.4.-" evidence="2"/>
<dbReference type="Pfam" id="PF12850">
    <property type="entry name" value="Metallophos_2"/>
    <property type="match status" value="1"/>
</dbReference>
<evidence type="ECO:0000313" key="5">
    <source>
        <dbReference type="Proteomes" id="UP000599024"/>
    </source>
</evidence>
<comment type="similarity">
    <text evidence="1 2">Belongs to the metallophosphoesterase superfamily. YfcE family.</text>
</comment>
<dbReference type="Gene3D" id="3.60.21.10">
    <property type="match status" value="1"/>
</dbReference>
<dbReference type="EMBL" id="JACNLK010000046">
    <property type="protein sequence ID" value="MBC8208604.1"/>
    <property type="molecule type" value="Genomic_DNA"/>
</dbReference>
<dbReference type="InterPro" id="IPR000979">
    <property type="entry name" value="Phosphodiesterase_MJ0936/Vps29"/>
</dbReference>
<dbReference type="InterPro" id="IPR024654">
    <property type="entry name" value="Calcineurin-like_PHP_lpxH"/>
</dbReference>
<evidence type="ECO:0000256" key="1">
    <source>
        <dbReference type="ARBA" id="ARBA00008950"/>
    </source>
</evidence>
<dbReference type="PANTHER" id="PTHR11124">
    <property type="entry name" value="VACUOLAR SORTING PROTEIN VPS29"/>
    <property type="match status" value="1"/>
</dbReference>
<organism evidence="4 5">
    <name type="scientific">Candidatus Desulfatifera sulfidica</name>
    <dbReference type="NCBI Taxonomy" id="2841691"/>
    <lineage>
        <taxon>Bacteria</taxon>
        <taxon>Pseudomonadati</taxon>
        <taxon>Thermodesulfobacteriota</taxon>
        <taxon>Desulfobulbia</taxon>
        <taxon>Desulfobulbales</taxon>
        <taxon>Desulfobulbaceae</taxon>
        <taxon>Candidatus Desulfatifera</taxon>
    </lineage>
</organism>
<gene>
    <name evidence="4" type="ORF">H8E79_05505</name>
</gene>
<dbReference type="GO" id="GO:0046872">
    <property type="term" value="F:metal ion binding"/>
    <property type="evidence" value="ECO:0007669"/>
    <property type="project" value="UniProtKB-KW"/>
</dbReference>
<name>A0A8J6N888_9BACT</name>
<reference evidence="4 5" key="1">
    <citation type="submission" date="2020-08" db="EMBL/GenBank/DDBJ databases">
        <title>Bridging the membrane lipid divide: bacteria of the FCB group superphylum have the potential to synthesize archaeal ether lipids.</title>
        <authorList>
            <person name="Villanueva L."/>
            <person name="Von Meijenfeldt F.A.B."/>
            <person name="Westbye A.B."/>
            <person name="Yadav S."/>
            <person name="Hopmans E.C."/>
            <person name="Dutilh B.E."/>
            <person name="Sinninghe Damste J.S."/>
        </authorList>
    </citation>
    <scope>NUCLEOTIDE SEQUENCE [LARGE SCALE GENOMIC DNA]</scope>
    <source>
        <strain evidence="4">NIOZ-UU81</strain>
    </source>
</reference>
<evidence type="ECO:0000256" key="2">
    <source>
        <dbReference type="RuleBase" id="RU362039"/>
    </source>
</evidence>